<sequence>MGGQLQGVAITHLTMVIPIDSIKRFTQSIAGHPARAHPCLSTRLVCPLPRSMIHEVQQRSDRLVPDSLSDLPLVGNKAPDFEFEAIFDQEFIKRLDEMTGSKISAISSMGSRGRDPDEMGQS</sequence>
<protein>
    <submittedName>
        <fullName evidence="1">Uncharacterized protein</fullName>
    </submittedName>
</protein>
<accession>A0AAQ3JUU1</accession>
<proteinExistence type="predicted"/>
<dbReference type="AlphaFoldDB" id="A0AAQ3JUU1"/>
<dbReference type="EMBL" id="CP136891">
    <property type="protein sequence ID" value="WOK96496.1"/>
    <property type="molecule type" value="Genomic_DNA"/>
</dbReference>
<reference evidence="1 2" key="1">
    <citation type="submission" date="2023-10" db="EMBL/GenBank/DDBJ databases">
        <title>Chromosome-scale genome assembly provides insights into flower coloration mechanisms of Canna indica.</title>
        <authorList>
            <person name="Li C."/>
        </authorList>
    </citation>
    <scope>NUCLEOTIDE SEQUENCE [LARGE SCALE GENOMIC DNA]</scope>
    <source>
        <tissue evidence="1">Flower</tissue>
    </source>
</reference>
<gene>
    <name evidence="1" type="ORF">Cni_G05203</name>
</gene>
<evidence type="ECO:0000313" key="2">
    <source>
        <dbReference type="Proteomes" id="UP001327560"/>
    </source>
</evidence>
<dbReference type="Proteomes" id="UP001327560">
    <property type="component" value="Chromosome 2"/>
</dbReference>
<organism evidence="1 2">
    <name type="scientific">Canna indica</name>
    <name type="common">Indian-shot</name>
    <dbReference type="NCBI Taxonomy" id="4628"/>
    <lineage>
        <taxon>Eukaryota</taxon>
        <taxon>Viridiplantae</taxon>
        <taxon>Streptophyta</taxon>
        <taxon>Embryophyta</taxon>
        <taxon>Tracheophyta</taxon>
        <taxon>Spermatophyta</taxon>
        <taxon>Magnoliopsida</taxon>
        <taxon>Liliopsida</taxon>
        <taxon>Zingiberales</taxon>
        <taxon>Cannaceae</taxon>
        <taxon>Canna</taxon>
    </lineage>
</organism>
<evidence type="ECO:0000313" key="1">
    <source>
        <dbReference type="EMBL" id="WOK96496.1"/>
    </source>
</evidence>
<keyword evidence="2" id="KW-1185">Reference proteome</keyword>
<name>A0AAQ3JUU1_9LILI</name>